<gene>
    <name evidence="4" type="ORF">LCGC14_2732910</name>
</gene>
<sequence length="289" mass="33163">MKYCKCGCGQSIKESNIFVVGHGSRINNPVPKGSKRPLEFCRKISEQKRIFFDSPQSLETRKKMSENKKGKPSPKKGIPNPLFQGDNNPMRKYPEARRKISLSKMGDKNPMRRPEVIAKRLKDFAERGVYAENGKKISKTTLERIASGQIVRRSGYTFSDEAKEKMRLAKVGKCSGEDNSNWKGGKSFYIYPKEFNLKLKEEVKERDEHKCQVCAKPKGILGVHHIDYDKNNNIMDNLLTVCRKCNGLLNKNRKMFSYMLSDIDRWLKMSLGVREALVIGVRMGMPYAR</sequence>
<dbReference type="AlphaFoldDB" id="A0A0F9BYG8"/>
<dbReference type="InterPro" id="IPR003611">
    <property type="entry name" value="NUMOD3"/>
</dbReference>
<dbReference type="Gene3D" id="1.10.30.50">
    <property type="match status" value="1"/>
</dbReference>
<evidence type="ECO:0008006" key="5">
    <source>
        <dbReference type="Google" id="ProtNLM"/>
    </source>
</evidence>
<organism evidence="4">
    <name type="scientific">marine sediment metagenome</name>
    <dbReference type="NCBI Taxonomy" id="412755"/>
    <lineage>
        <taxon>unclassified sequences</taxon>
        <taxon>metagenomes</taxon>
        <taxon>ecological metagenomes</taxon>
    </lineage>
</organism>
<evidence type="ECO:0000259" key="2">
    <source>
        <dbReference type="SMART" id="SM00496"/>
    </source>
</evidence>
<dbReference type="EMBL" id="LAZR01049520">
    <property type="protein sequence ID" value="KKK89456.1"/>
    <property type="molecule type" value="Genomic_DNA"/>
</dbReference>
<feature type="region of interest" description="Disordered" evidence="1">
    <location>
        <begin position="52"/>
        <end position="91"/>
    </location>
</feature>
<feature type="domain" description="Nuclease associated modular" evidence="2">
    <location>
        <begin position="52"/>
        <end position="68"/>
    </location>
</feature>
<proteinExistence type="predicted"/>
<protein>
    <recommendedName>
        <fullName evidence="5">HNH nuclease domain-containing protein</fullName>
    </recommendedName>
</protein>
<dbReference type="InterPro" id="IPR003615">
    <property type="entry name" value="HNH_nuc"/>
</dbReference>
<dbReference type="CDD" id="cd00085">
    <property type="entry name" value="HNHc"/>
    <property type="match status" value="1"/>
</dbReference>
<evidence type="ECO:0000259" key="3">
    <source>
        <dbReference type="SMART" id="SM00507"/>
    </source>
</evidence>
<dbReference type="SMART" id="SM00507">
    <property type="entry name" value="HNHc"/>
    <property type="match status" value="1"/>
</dbReference>
<feature type="compositionally biased region" description="Basic and acidic residues" evidence="1">
    <location>
        <begin position="59"/>
        <end position="69"/>
    </location>
</feature>
<feature type="domain" description="Nuclease associated modular" evidence="2">
    <location>
        <begin position="154"/>
        <end position="170"/>
    </location>
</feature>
<evidence type="ECO:0000256" key="1">
    <source>
        <dbReference type="SAM" id="MobiDB-lite"/>
    </source>
</evidence>
<dbReference type="SMART" id="SM00496">
    <property type="entry name" value="IENR2"/>
    <property type="match status" value="3"/>
</dbReference>
<dbReference type="Pfam" id="PF07460">
    <property type="entry name" value="NUMOD3"/>
    <property type="match status" value="2"/>
</dbReference>
<accession>A0A0F9BYG8</accession>
<feature type="domain" description="HNH nuclease" evidence="3">
    <location>
        <begin position="198"/>
        <end position="247"/>
    </location>
</feature>
<evidence type="ECO:0000313" key="4">
    <source>
        <dbReference type="EMBL" id="KKK89456.1"/>
    </source>
</evidence>
<feature type="domain" description="Nuclease associated modular" evidence="2">
    <location>
        <begin position="32"/>
        <end position="48"/>
    </location>
</feature>
<name>A0A0F9BYG8_9ZZZZ</name>
<reference evidence="4" key="1">
    <citation type="journal article" date="2015" name="Nature">
        <title>Complex archaea that bridge the gap between prokaryotes and eukaryotes.</title>
        <authorList>
            <person name="Spang A."/>
            <person name="Saw J.H."/>
            <person name="Jorgensen S.L."/>
            <person name="Zaremba-Niedzwiedzka K."/>
            <person name="Martijn J."/>
            <person name="Lind A.E."/>
            <person name="van Eijk R."/>
            <person name="Schleper C."/>
            <person name="Guy L."/>
            <person name="Ettema T.J."/>
        </authorList>
    </citation>
    <scope>NUCLEOTIDE SEQUENCE</scope>
</reference>
<comment type="caution">
    <text evidence="4">The sequence shown here is derived from an EMBL/GenBank/DDBJ whole genome shotgun (WGS) entry which is preliminary data.</text>
</comment>
<dbReference type="GO" id="GO:0003677">
    <property type="term" value="F:DNA binding"/>
    <property type="evidence" value="ECO:0007669"/>
    <property type="project" value="InterPro"/>
</dbReference>